<dbReference type="OrthoDB" id="9804243at2"/>
<dbReference type="Pfam" id="PF00579">
    <property type="entry name" value="tRNA-synt_1b"/>
    <property type="match status" value="1"/>
</dbReference>
<evidence type="ECO:0000259" key="10">
    <source>
        <dbReference type="Pfam" id="PF22421"/>
    </source>
</evidence>
<reference evidence="11 12" key="1">
    <citation type="submission" date="2016-10" db="EMBL/GenBank/DDBJ databases">
        <authorList>
            <person name="de Groot N.N."/>
        </authorList>
    </citation>
    <scope>NUCLEOTIDE SEQUENCE [LARGE SCALE GENOMIC DNA]</scope>
    <source>
        <strain evidence="11 12">DSM 2784</strain>
    </source>
</reference>
<dbReference type="InterPro" id="IPR054608">
    <property type="entry name" value="SYY-like_C"/>
</dbReference>
<dbReference type="InterPro" id="IPR024107">
    <property type="entry name" value="Tyr-tRNA-ligase_bac_1"/>
</dbReference>
<comment type="similarity">
    <text evidence="8">Belongs to the class-I aminoacyl-tRNA synthetase family. TyrS type 1 subfamily.</text>
</comment>
<feature type="short sequence motif" description="'HIGH' region" evidence="8">
    <location>
        <begin position="40"/>
        <end position="49"/>
    </location>
</feature>
<dbReference type="HAMAP" id="MF_02006">
    <property type="entry name" value="Tyr_tRNA_synth_type1"/>
    <property type="match status" value="1"/>
</dbReference>
<dbReference type="InterPro" id="IPR014729">
    <property type="entry name" value="Rossmann-like_a/b/a_fold"/>
</dbReference>
<dbReference type="Proteomes" id="UP000199208">
    <property type="component" value="Unassembled WGS sequence"/>
</dbReference>
<evidence type="ECO:0000256" key="2">
    <source>
        <dbReference type="ARBA" id="ARBA00022741"/>
    </source>
</evidence>
<keyword evidence="8" id="KW-0963">Cytoplasm</keyword>
<comment type="subcellular location">
    <subcellularLocation>
        <location evidence="8">Cytoplasm</location>
    </subcellularLocation>
</comment>
<name>A0A1G5RQE7_9FIRM</name>
<keyword evidence="1 8" id="KW-0436">Ligase</keyword>
<feature type="binding site" evidence="8">
    <location>
        <position position="172"/>
    </location>
    <ligand>
        <name>L-tyrosine</name>
        <dbReference type="ChEBI" id="CHEBI:58315"/>
    </ligand>
</feature>
<dbReference type="EC" id="6.1.1.1" evidence="8"/>
<comment type="catalytic activity">
    <reaction evidence="7 8">
        <text>tRNA(Tyr) + L-tyrosine + ATP = L-tyrosyl-tRNA(Tyr) + AMP + diphosphate + H(+)</text>
        <dbReference type="Rhea" id="RHEA:10220"/>
        <dbReference type="Rhea" id="RHEA-COMP:9706"/>
        <dbReference type="Rhea" id="RHEA-COMP:9707"/>
        <dbReference type="ChEBI" id="CHEBI:15378"/>
        <dbReference type="ChEBI" id="CHEBI:30616"/>
        <dbReference type="ChEBI" id="CHEBI:33019"/>
        <dbReference type="ChEBI" id="CHEBI:58315"/>
        <dbReference type="ChEBI" id="CHEBI:78442"/>
        <dbReference type="ChEBI" id="CHEBI:78536"/>
        <dbReference type="ChEBI" id="CHEBI:456215"/>
        <dbReference type="EC" id="6.1.1.1"/>
    </reaction>
</comment>
<feature type="binding site" evidence="8">
    <location>
        <position position="35"/>
    </location>
    <ligand>
        <name>L-tyrosine</name>
        <dbReference type="ChEBI" id="CHEBI:58315"/>
    </ligand>
</feature>
<dbReference type="PROSITE" id="PS50889">
    <property type="entry name" value="S4"/>
    <property type="match status" value="1"/>
</dbReference>
<dbReference type="GO" id="GO:0005524">
    <property type="term" value="F:ATP binding"/>
    <property type="evidence" value="ECO:0007669"/>
    <property type="project" value="UniProtKB-UniRule"/>
</dbReference>
<organism evidence="11 12">
    <name type="scientific">Acidaminobacter hydrogenoformans DSM 2784</name>
    <dbReference type="NCBI Taxonomy" id="1120920"/>
    <lineage>
        <taxon>Bacteria</taxon>
        <taxon>Bacillati</taxon>
        <taxon>Bacillota</taxon>
        <taxon>Clostridia</taxon>
        <taxon>Peptostreptococcales</taxon>
        <taxon>Acidaminobacteraceae</taxon>
        <taxon>Acidaminobacter</taxon>
    </lineage>
</organism>
<keyword evidence="6 8" id="KW-0030">Aminoacyl-tRNA synthetase</keyword>
<evidence type="ECO:0000256" key="6">
    <source>
        <dbReference type="ARBA" id="ARBA00023146"/>
    </source>
</evidence>
<evidence type="ECO:0000256" key="3">
    <source>
        <dbReference type="ARBA" id="ARBA00022840"/>
    </source>
</evidence>
<dbReference type="EMBL" id="FMWL01000001">
    <property type="protein sequence ID" value="SCZ76234.1"/>
    <property type="molecule type" value="Genomic_DNA"/>
</dbReference>
<dbReference type="InterPro" id="IPR002307">
    <property type="entry name" value="Tyr-tRNA-ligase"/>
</dbReference>
<dbReference type="FunFam" id="1.10.240.10:FF:000001">
    <property type="entry name" value="Tyrosine--tRNA ligase"/>
    <property type="match status" value="1"/>
</dbReference>
<evidence type="ECO:0000256" key="9">
    <source>
        <dbReference type="PROSITE-ProRule" id="PRU00182"/>
    </source>
</evidence>
<dbReference type="Gene3D" id="1.10.240.10">
    <property type="entry name" value="Tyrosyl-Transfer RNA Synthetase"/>
    <property type="match status" value="1"/>
</dbReference>
<dbReference type="Gene3D" id="3.40.50.620">
    <property type="entry name" value="HUPs"/>
    <property type="match status" value="1"/>
</dbReference>
<dbReference type="InterPro" id="IPR024088">
    <property type="entry name" value="Tyr-tRNA-ligase_bac-type"/>
</dbReference>
<keyword evidence="12" id="KW-1185">Reference proteome</keyword>
<dbReference type="RefSeq" id="WP_092588962.1">
    <property type="nucleotide sequence ID" value="NZ_FMWL01000001.1"/>
</dbReference>
<dbReference type="PRINTS" id="PR01040">
    <property type="entry name" value="TRNASYNTHTYR"/>
</dbReference>
<dbReference type="GO" id="GO:0003723">
    <property type="term" value="F:RNA binding"/>
    <property type="evidence" value="ECO:0007669"/>
    <property type="project" value="UniProtKB-KW"/>
</dbReference>
<dbReference type="STRING" id="1120920.SAMN03080599_00136"/>
<dbReference type="PROSITE" id="PS00178">
    <property type="entry name" value="AA_TRNA_LIGASE_I"/>
    <property type="match status" value="1"/>
</dbReference>
<accession>A0A1G5RQE7</accession>
<feature type="short sequence motif" description="'KMSKS' region" evidence="8">
    <location>
        <begin position="228"/>
        <end position="232"/>
    </location>
</feature>
<protein>
    <recommendedName>
        <fullName evidence="8">Tyrosine--tRNA ligase</fullName>
        <ecNumber evidence="8">6.1.1.1</ecNumber>
    </recommendedName>
    <alternativeName>
        <fullName evidence="8">Tyrosyl-tRNA synthetase</fullName>
        <shortName evidence="8">TyrRS</shortName>
    </alternativeName>
</protein>
<dbReference type="AlphaFoldDB" id="A0A1G5RQE7"/>
<evidence type="ECO:0000256" key="5">
    <source>
        <dbReference type="ARBA" id="ARBA00022917"/>
    </source>
</evidence>
<sequence length="410" mass="45938">MENVFDVLKARGFIEQATHEEELRELLGKESVTFYIGFDPTADSLHIGHFIQIMVMMHMQRHGHKPIALVGDGTVKVGDPSGKTEMRQMLVYDTINANAAKIKRQLQNHLTIDGVSGFMDNNAKWLDHLNYIEFLREIGSKFSVNRMLSAECFKSRLERGLSFLEFNYMIMQAYDFLELYRRYNCKMQLGGNDQWSNILAGVELVRKADQGEVFGLTFKLLTTSDGRKMGKTEAGAIWIDPEKTSPYELFQYFRNVEDADVENCLRLLTFLPLEEIESLVQVEGSEINKAKEILAYEITNTIHGKDEADKALAAARALFGNSGDLAEMPTTEMAAADFAGGDGMNIVDLLMAAGLISSKGEGRRLIAQKGITLGGEVVESHETSVGADRFEDGALMIRKGKKIYHRIVLK</sequence>
<dbReference type="PANTHER" id="PTHR11766:SF0">
    <property type="entry name" value="TYROSINE--TRNA LIGASE, MITOCHONDRIAL"/>
    <property type="match status" value="1"/>
</dbReference>
<dbReference type="InterPro" id="IPR002305">
    <property type="entry name" value="aa-tRNA-synth_Ic"/>
</dbReference>
<dbReference type="GO" id="GO:0006437">
    <property type="term" value="P:tyrosyl-tRNA aminoacylation"/>
    <property type="evidence" value="ECO:0007669"/>
    <property type="project" value="UniProtKB-UniRule"/>
</dbReference>
<feature type="domain" description="Tyrosine--tRNA ligase SYY-like C-terminal" evidence="10">
    <location>
        <begin position="327"/>
        <end position="406"/>
    </location>
</feature>
<proteinExistence type="inferred from homology"/>
<dbReference type="PANTHER" id="PTHR11766">
    <property type="entry name" value="TYROSYL-TRNA SYNTHETASE"/>
    <property type="match status" value="1"/>
</dbReference>
<evidence type="ECO:0000256" key="8">
    <source>
        <dbReference type="HAMAP-Rule" id="MF_02006"/>
    </source>
</evidence>
<feature type="binding site" evidence="8">
    <location>
        <position position="231"/>
    </location>
    <ligand>
        <name>ATP</name>
        <dbReference type="ChEBI" id="CHEBI:30616"/>
    </ligand>
</feature>
<evidence type="ECO:0000256" key="7">
    <source>
        <dbReference type="ARBA" id="ARBA00048248"/>
    </source>
</evidence>
<dbReference type="CDD" id="cd00805">
    <property type="entry name" value="TyrRS_core"/>
    <property type="match status" value="1"/>
</dbReference>
<feature type="binding site" evidence="8">
    <location>
        <position position="168"/>
    </location>
    <ligand>
        <name>L-tyrosine</name>
        <dbReference type="ChEBI" id="CHEBI:58315"/>
    </ligand>
</feature>
<dbReference type="SUPFAM" id="SSF52374">
    <property type="entry name" value="Nucleotidylyl transferase"/>
    <property type="match status" value="1"/>
</dbReference>
<dbReference type="SUPFAM" id="SSF55174">
    <property type="entry name" value="Alpha-L RNA-binding motif"/>
    <property type="match status" value="1"/>
</dbReference>
<gene>
    <name evidence="8" type="primary">tyrS</name>
    <name evidence="11" type="ORF">SAMN03080599_00136</name>
</gene>
<dbReference type="InterPro" id="IPR036986">
    <property type="entry name" value="S4_RNA-bd_sf"/>
</dbReference>
<dbReference type="NCBIfam" id="TIGR00234">
    <property type="entry name" value="tyrS"/>
    <property type="match status" value="1"/>
</dbReference>
<comment type="subunit">
    <text evidence="8">Homodimer.</text>
</comment>
<dbReference type="GO" id="GO:0004831">
    <property type="term" value="F:tyrosine-tRNA ligase activity"/>
    <property type="evidence" value="ECO:0007669"/>
    <property type="project" value="UniProtKB-UniRule"/>
</dbReference>
<keyword evidence="4 9" id="KW-0694">RNA-binding</keyword>
<keyword evidence="5 8" id="KW-0648">Protein biosynthesis</keyword>
<evidence type="ECO:0000313" key="11">
    <source>
        <dbReference type="EMBL" id="SCZ76234.1"/>
    </source>
</evidence>
<evidence type="ECO:0000256" key="4">
    <source>
        <dbReference type="ARBA" id="ARBA00022884"/>
    </source>
</evidence>
<dbReference type="GO" id="GO:0005829">
    <property type="term" value="C:cytosol"/>
    <property type="evidence" value="ECO:0007669"/>
    <property type="project" value="TreeGrafter"/>
</dbReference>
<comment type="function">
    <text evidence="8">Catalyzes the attachment of tyrosine to tRNA(Tyr) in a two-step reaction: tyrosine is first activated by ATP to form Tyr-AMP and then transferred to the acceptor end of tRNA(Tyr).</text>
</comment>
<keyword evidence="2 8" id="KW-0547">Nucleotide-binding</keyword>
<dbReference type="InterPro" id="IPR001412">
    <property type="entry name" value="aa-tRNA-synth_I_CS"/>
</dbReference>
<evidence type="ECO:0000256" key="1">
    <source>
        <dbReference type="ARBA" id="ARBA00022598"/>
    </source>
</evidence>
<dbReference type="Gene3D" id="3.10.290.10">
    <property type="entry name" value="RNA-binding S4 domain"/>
    <property type="match status" value="1"/>
</dbReference>
<evidence type="ECO:0000313" key="12">
    <source>
        <dbReference type="Proteomes" id="UP000199208"/>
    </source>
</evidence>
<dbReference type="Pfam" id="PF22421">
    <property type="entry name" value="SYY_C-terminal"/>
    <property type="match status" value="1"/>
</dbReference>
<keyword evidence="3 8" id="KW-0067">ATP-binding</keyword>